<evidence type="ECO:0000313" key="2">
    <source>
        <dbReference type="Proteomes" id="UP000198281"/>
    </source>
</evidence>
<dbReference type="EMBL" id="FZOS01000059">
    <property type="protein sequence ID" value="SNT20843.1"/>
    <property type="molecule type" value="Genomic_DNA"/>
</dbReference>
<dbReference type="InterPro" id="IPR003738">
    <property type="entry name" value="SRAP"/>
</dbReference>
<evidence type="ECO:0000313" key="1">
    <source>
        <dbReference type="EMBL" id="SNT20843.1"/>
    </source>
</evidence>
<dbReference type="Proteomes" id="UP000198281">
    <property type="component" value="Unassembled WGS sequence"/>
</dbReference>
<protein>
    <submittedName>
        <fullName evidence="1">Putative SOS response-associated peptidase YedK</fullName>
    </submittedName>
</protein>
<dbReference type="Pfam" id="PF02586">
    <property type="entry name" value="SRAP"/>
    <property type="match status" value="1"/>
</dbReference>
<dbReference type="Gene3D" id="3.90.1680.10">
    <property type="entry name" value="SOS response associated peptidase-like"/>
    <property type="match status" value="1"/>
</dbReference>
<sequence length="219" mass="24280">MSRLHTVRSNVADLGKHFGAEASPGFFVPDETVEGGPGIIVLKRHGKRILKNLQWGFPRQTREMRDQGEGPGKIGLVADLTNPMWQDLVVDPRYRCLIALTHFANPDGVSGGRTRTWFSLKDATIFAWAGFCRNTAEFGPVYAGMTMEANALIPPTNDRMPVLLDPTEYDRWLHGSIEDVIAFMFGPPFPADRMKAEPTDDLWRSGEPPPATAAQLGLF</sequence>
<dbReference type="AlphaFoldDB" id="A0A239KTA9"/>
<name>A0A239KTA9_9SPHN</name>
<dbReference type="GO" id="GO:0106300">
    <property type="term" value="P:protein-DNA covalent cross-linking repair"/>
    <property type="evidence" value="ECO:0007669"/>
    <property type="project" value="InterPro"/>
</dbReference>
<organism evidence="1 2">
    <name type="scientific">Edaphosphingomonas laterariae</name>
    <dbReference type="NCBI Taxonomy" id="861865"/>
    <lineage>
        <taxon>Bacteria</taxon>
        <taxon>Pseudomonadati</taxon>
        <taxon>Pseudomonadota</taxon>
        <taxon>Alphaproteobacteria</taxon>
        <taxon>Sphingomonadales</taxon>
        <taxon>Rhizorhabdaceae</taxon>
        <taxon>Edaphosphingomonas</taxon>
    </lineage>
</organism>
<dbReference type="OrthoDB" id="9782620at2"/>
<dbReference type="GO" id="GO:0003697">
    <property type="term" value="F:single-stranded DNA binding"/>
    <property type="evidence" value="ECO:0007669"/>
    <property type="project" value="InterPro"/>
</dbReference>
<gene>
    <name evidence="1" type="ORF">SAMN06295912_1595</name>
</gene>
<reference evidence="2" key="1">
    <citation type="submission" date="2017-06" db="EMBL/GenBank/DDBJ databases">
        <authorList>
            <person name="Varghese N."/>
            <person name="Submissions S."/>
        </authorList>
    </citation>
    <scope>NUCLEOTIDE SEQUENCE [LARGE SCALE GENOMIC DNA]</scope>
    <source>
        <strain evidence="2">LNB2</strain>
    </source>
</reference>
<proteinExistence type="predicted"/>
<dbReference type="RefSeq" id="WP_089221415.1">
    <property type="nucleotide sequence ID" value="NZ_FZOS01000059.1"/>
</dbReference>
<dbReference type="SUPFAM" id="SSF143081">
    <property type="entry name" value="BB1717-like"/>
    <property type="match status" value="1"/>
</dbReference>
<keyword evidence="2" id="KW-1185">Reference proteome</keyword>
<accession>A0A239KTA9</accession>
<dbReference type="InterPro" id="IPR036590">
    <property type="entry name" value="SRAP-like"/>
</dbReference>